<dbReference type="NCBIfam" id="NF009081">
    <property type="entry name" value="PRK12416.1"/>
    <property type="match status" value="1"/>
</dbReference>
<comment type="subcellular location">
    <subcellularLocation>
        <location evidence="11">Cytoplasm</location>
    </subcellularLocation>
</comment>
<evidence type="ECO:0000313" key="14">
    <source>
        <dbReference type="Proteomes" id="UP000037977"/>
    </source>
</evidence>
<dbReference type="EMBL" id="LGCI01000008">
    <property type="protein sequence ID" value="KOY81735.1"/>
    <property type="molecule type" value="Genomic_DNA"/>
</dbReference>
<comment type="cofactor">
    <cofactor evidence="2 11">
        <name>FAD</name>
        <dbReference type="ChEBI" id="CHEBI:57692"/>
    </cofactor>
</comment>
<keyword evidence="8 11" id="KW-0274">FAD</keyword>
<evidence type="ECO:0000256" key="11">
    <source>
        <dbReference type="RuleBase" id="RU364052"/>
    </source>
</evidence>
<dbReference type="PATRIC" id="fig|33935.3.peg.3339"/>
<gene>
    <name evidence="13" type="ORF">ADM90_12475</name>
</gene>
<dbReference type="GO" id="GO:0006783">
    <property type="term" value="P:heme biosynthetic process"/>
    <property type="evidence" value="ECO:0007669"/>
    <property type="project" value="UniProtKB-UniRule"/>
</dbReference>
<keyword evidence="10 11" id="KW-0350">Heme biosynthesis</keyword>
<dbReference type="InterPro" id="IPR036188">
    <property type="entry name" value="FAD/NAD-bd_sf"/>
</dbReference>
<keyword evidence="11" id="KW-0963">Cytoplasm</keyword>
<dbReference type="STRING" id="33935.ADM90_12475"/>
<dbReference type="AlphaFoldDB" id="A0A0N0UWL0"/>
<protein>
    <recommendedName>
        <fullName evidence="6 11">Coproporphyrinogen III oxidase</fullName>
        <ecNumber evidence="5 11">1.3.3.15</ecNumber>
    </recommendedName>
</protein>
<dbReference type="GO" id="GO:0004729">
    <property type="term" value="F:oxygen-dependent protoporphyrinogen oxidase activity"/>
    <property type="evidence" value="ECO:0007669"/>
    <property type="project" value="UniProtKB-UniRule"/>
</dbReference>
<evidence type="ECO:0000256" key="10">
    <source>
        <dbReference type="ARBA" id="ARBA00023133"/>
    </source>
</evidence>
<dbReference type="EC" id="1.3.3.15" evidence="5 11"/>
<evidence type="ECO:0000256" key="9">
    <source>
        <dbReference type="ARBA" id="ARBA00023002"/>
    </source>
</evidence>
<evidence type="ECO:0000256" key="6">
    <source>
        <dbReference type="ARBA" id="ARBA00019046"/>
    </source>
</evidence>
<dbReference type="Gene3D" id="3.50.50.60">
    <property type="entry name" value="FAD/NAD(P)-binding domain"/>
    <property type="match status" value="1"/>
</dbReference>
<dbReference type="GO" id="GO:0005737">
    <property type="term" value="C:cytoplasm"/>
    <property type="evidence" value="ECO:0007669"/>
    <property type="project" value="UniProtKB-SubCell"/>
</dbReference>
<dbReference type="InterPro" id="IPR002937">
    <property type="entry name" value="Amino_oxidase"/>
</dbReference>
<dbReference type="NCBIfam" id="TIGR00562">
    <property type="entry name" value="proto_IX_ox"/>
    <property type="match status" value="1"/>
</dbReference>
<comment type="similarity">
    <text evidence="4 11">Belongs to the protoporphyrinogen/coproporphyrinogen oxidase family. Coproporphyrinogen III oxidase subfamily.</text>
</comment>
<evidence type="ECO:0000256" key="7">
    <source>
        <dbReference type="ARBA" id="ARBA00022630"/>
    </source>
</evidence>
<dbReference type="Gene3D" id="3.90.660.20">
    <property type="entry name" value="Protoporphyrinogen oxidase, mitochondrial, domain 2"/>
    <property type="match status" value="1"/>
</dbReference>
<evidence type="ECO:0000256" key="4">
    <source>
        <dbReference type="ARBA" id="ARBA00008310"/>
    </source>
</evidence>
<evidence type="ECO:0000256" key="8">
    <source>
        <dbReference type="ARBA" id="ARBA00022827"/>
    </source>
</evidence>
<keyword evidence="7 11" id="KW-0285">Flavoprotein</keyword>
<accession>A0A0N0UWL0</accession>
<dbReference type="InterPro" id="IPR050464">
    <property type="entry name" value="Zeta_carotene_desat/Oxidored"/>
</dbReference>
<dbReference type="InterPro" id="IPR004572">
    <property type="entry name" value="Protoporphyrinogen_oxidase"/>
</dbReference>
<evidence type="ECO:0000313" key="13">
    <source>
        <dbReference type="EMBL" id="KOY81735.1"/>
    </source>
</evidence>
<feature type="domain" description="Amine oxidase" evidence="12">
    <location>
        <begin position="11"/>
        <end position="451"/>
    </location>
</feature>
<dbReference type="RefSeq" id="WP_053995327.1">
    <property type="nucleotide sequence ID" value="NZ_CP065643.1"/>
</dbReference>
<dbReference type="Pfam" id="PF01593">
    <property type="entry name" value="Amino_oxidase"/>
    <property type="match status" value="1"/>
</dbReference>
<keyword evidence="9 11" id="KW-0560">Oxidoreductase</keyword>
<sequence length="464" mass="51341">MKTVVVLGGGMTGLCTMHYLQRQVKEKNIDVRLVLVEKNTYLGGKLHSTYEQGFIMETGADSIVARHQGVMELVQELDFAEQLVYNETGTSYIYTNNELHAIPIDSTFGIPMSVASLEQSTLISEQGKQEALKDLVLPNKGFTKESSIGEFLTYYLGKELVQNQIAPVLAGVYSGDLYQLSIASTLPYLIDYKNNYGSIIKGFDANREQFTQAANKKFISFQNGLSSFINRLEQTLTDVEIIKGVATISVKKQEKHYMISLANNTSIVADYAVLALPNEAVQGVLQDTALDHYFDQFTTASAITIYLGFDVPDARLPADGTGYIVSHNSDVVCNAATWTSRKWKHTSKDSKLLVRLFYKSINPAYEQLRAMTDEELAAVALADVRKSLGIEDKPTVVNVTKWIDQMPKYDLAHREALQGLLQELDKGYPNLSIAGCSYFGVGIGACIQNGKKIGVELAEKLVDF</sequence>
<dbReference type="SUPFAM" id="SSF51905">
    <property type="entry name" value="FAD/NAD(P)-binding domain"/>
    <property type="match status" value="1"/>
</dbReference>
<dbReference type="PANTHER" id="PTHR42923:SF3">
    <property type="entry name" value="PROTOPORPHYRINOGEN OXIDASE"/>
    <property type="match status" value="1"/>
</dbReference>
<comment type="function">
    <text evidence="11">Involved in coproporphyrin-dependent heme b biosynthesis. Catalyzes the oxidation of coproporphyrinogen III to coproporphyrin III.</text>
</comment>
<organism evidence="13 14">
    <name type="scientific">Lysinibacillus macroides</name>
    <dbReference type="NCBI Taxonomy" id="33935"/>
    <lineage>
        <taxon>Bacteria</taxon>
        <taxon>Bacillati</taxon>
        <taxon>Bacillota</taxon>
        <taxon>Bacilli</taxon>
        <taxon>Bacillales</taxon>
        <taxon>Bacillaceae</taxon>
        <taxon>Lysinibacillus</taxon>
    </lineage>
</organism>
<dbReference type="UniPathway" id="UPA00252"/>
<keyword evidence="14" id="KW-1185">Reference proteome</keyword>
<comment type="caution">
    <text evidence="13">The sequence shown here is derived from an EMBL/GenBank/DDBJ whole genome shotgun (WGS) entry which is preliminary data.</text>
</comment>
<reference evidence="13 14" key="1">
    <citation type="submission" date="2015-07" db="EMBL/GenBank/DDBJ databases">
        <title>Genome sequencing project for genomic taxonomy and phylogenomics of Bacillus-like bacteria.</title>
        <authorList>
            <person name="Liu B."/>
            <person name="Wang J."/>
            <person name="Zhu Y."/>
            <person name="Liu G."/>
            <person name="Chen Q."/>
            <person name="Chen Z."/>
            <person name="Che J."/>
            <person name="Ge C."/>
            <person name="Shi H."/>
            <person name="Pan Z."/>
            <person name="Liu X."/>
        </authorList>
    </citation>
    <scope>NUCLEOTIDE SEQUENCE [LARGE SCALE GENOMIC DNA]</scope>
    <source>
        <strain evidence="13 14">DSM 54</strain>
    </source>
</reference>
<evidence type="ECO:0000256" key="3">
    <source>
        <dbReference type="ARBA" id="ARBA00004744"/>
    </source>
</evidence>
<dbReference type="SUPFAM" id="SSF54373">
    <property type="entry name" value="FAD-linked reductases, C-terminal domain"/>
    <property type="match status" value="1"/>
</dbReference>
<name>A0A0N0UWL0_9BACI</name>
<evidence type="ECO:0000259" key="12">
    <source>
        <dbReference type="Pfam" id="PF01593"/>
    </source>
</evidence>
<comment type="catalytic activity">
    <reaction evidence="1">
        <text>coproporphyrinogen III + 3 O2 = coproporphyrin III + 3 H2O2</text>
        <dbReference type="Rhea" id="RHEA:43436"/>
        <dbReference type="ChEBI" id="CHEBI:15379"/>
        <dbReference type="ChEBI" id="CHEBI:16240"/>
        <dbReference type="ChEBI" id="CHEBI:57309"/>
        <dbReference type="ChEBI" id="CHEBI:131725"/>
        <dbReference type="EC" id="1.3.3.15"/>
    </reaction>
    <physiologicalReaction direction="left-to-right" evidence="1">
        <dbReference type="Rhea" id="RHEA:43437"/>
    </physiologicalReaction>
</comment>
<proteinExistence type="inferred from homology"/>
<dbReference type="Gene3D" id="1.10.3110.10">
    <property type="entry name" value="protoporphyrinogen ix oxidase, domain 3"/>
    <property type="match status" value="1"/>
</dbReference>
<dbReference type="PANTHER" id="PTHR42923">
    <property type="entry name" value="PROTOPORPHYRINOGEN OXIDASE"/>
    <property type="match status" value="1"/>
</dbReference>
<dbReference type="OrthoDB" id="9805195at2"/>
<dbReference type="Proteomes" id="UP000037977">
    <property type="component" value="Unassembled WGS sequence"/>
</dbReference>
<evidence type="ECO:0000256" key="2">
    <source>
        <dbReference type="ARBA" id="ARBA00001974"/>
    </source>
</evidence>
<comment type="pathway">
    <text evidence="3 11">Porphyrin-containing compound metabolism; protoheme biosynthesis.</text>
</comment>
<evidence type="ECO:0000256" key="1">
    <source>
        <dbReference type="ARBA" id="ARBA00001755"/>
    </source>
</evidence>
<evidence type="ECO:0000256" key="5">
    <source>
        <dbReference type="ARBA" id="ARBA00012402"/>
    </source>
</evidence>